<dbReference type="STRING" id="53254.SAMN05660750_03047"/>
<evidence type="ECO:0008006" key="4">
    <source>
        <dbReference type="Google" id="ProtNLM"/>
    </source>
</evidence>
<gene>
    <name evidence="2" type="ORF">ARD30_14545</name>
</gene>
<evidence type="ECO:0000256" key="1">
    <source>
        <dbReference type="SAM" id="SignalP"/>
    </source>
</evidence>
<feature type="chain" id="PRO_5006206478" description="Cysteine rich repeat-containing protein" evidence="1">
    <location>
        <begin position="30"/>
        <end position="180"/>
    </location>
</feature>
<dbReference type="Proteomes" id="UP000051562">
    <property type="component" value="Unassembled WGS sequence"/>
</dbReference>
<keyword evidence="3" id="KW-1185">Reference proteome</keyword>
<reference evidence="2 3" key="1">
    <citation type="submission" date="2015-10" db="EMBL/GenBank/DDBJ databases">
        <title>Draft genome of Bosea thiooxidans.</title>
        <authorList>
            <person name="Wang X."/>
        </authorList>
    </citation>
    <scope>NUCLEOTIDE SEQUENCE [LARGE SCALE GENOMIC DNA]</scope>
    <source>
        <strain evidence="2 3">CGMCC 9174</strain>
    </source>
</reference>
<dbReference type="EMBL" id="LMAR01000039">
    <property type="protein sequence ID" value="KQK30254.1"/>
    <property type="molecule type" value="Genomic_DNA"/>
</dbReference>
<organism evidence="2 3">
    <name type="scientific">Bosea thiooxidans</name>
    <dbReference type="NCBI Taxonomy" id="53254"/>
    <lineage>
        <taxon>Bacteria</taxon>
        <taxon>Pseudomonadati</taxon>
        <taxon>Pseudomonadota</taxon>
        <taxon>Alphaproteobacteria</taxon>
        <taxon>Hyphomicrobiales</taxon>
        <taxon>Boseaceae</taxon>
        <taxon>Bosea</taxon>
    </lineage>
</organism>
<name>A0A0Q3PKH6_9HYPH</name>
<protein>
    <recommendedName>
        <fullName evidence="4">Cysteine rich repeat-containing protein</fullName>
    </recommendedName>
</protein>
<comment type="caution">
    <text evidence="2">The sequence shown here is derived from an EMBL/GenBank/DDBJ whole genome shotgun (WGS) entry which is preliminary data.</text>
</comment>
<sequence>MFSSSEGLTMRSVLIVSAFLLGMSASAQAQDATSAKAVAPAGAGPAVVATAAEEPIPRAERAKARQDCLSENLALSGTDLRAAMRGCMQAKFPGVRLYAQDGLTRDGKPTAVAARAACKSEVDGRDLQGSERIAALTACFNAKRPDLAQRAECRKEARARGLDGADLRKAVESCAREARG</sequence>
<evidence type="ECO:0000313" key="3">
    <source>
        <dbReference type="Proteomes" id="UP000051562"/>
    </source>
</evidence>
<evidence type="ECO:0000313" key="2">
    <source>
        <dbReference type="EMBL" id="KQK30254.1"/>
    </source>
</evidence>
<dbReference type="AlphaFoldDB" id="A0A0Q3PKH6"/>
<keyword evidence="1" id="KW-0732">Signal</keyword>
<feature type="signal peptide" evidence="1">
    <location>
        <begin position="1"/>
        <end position="29"/>
    </location>
</feature>
<accession>A0A0Q3PKH6</accession>
<proteinExistence type="predicted"/>